<feature type="compositionally biased region" description="Basic and acidic residues" evidence="1">
    <location>
        <begin position="58"/>
        <end position="67"/>
    </location>
</feature>
<dbReference type="Proteomes" id="UP000001542">
    <property type="component" value="Unassembled WGS sequence"/>
</dbReference>
<dbReference type="KEGG" id="tva:4760992"/>
<feature type="region of interest" description="Disordered" evidence="1">
    <location>
        <begin position="27"/>
        <end position="67"/>
    </location>
</feature>
<accession>A2EW00</accession>
<dbReference type="InParanoid" id="A2EW00"/>
<reference evidence="2" key="2">
    <citation type="journal article" date="2007" name="Science">
        <title>Draft genome sequence of the sexually transmitted pathogen Trichomonas vaginalis.</title>
        <authorList>
            <person name="Carlton J.M."/>
            <person name="Hirt R.P."/>
            <person name="Silva J.C."/>
            <person name="Delcher A.L."/>
            <person name="Schatz M."/>
            <person name="Zhao Q."/>
            <person name="Wortman J.R."/>
            <person name="Bidwell S.L."/>
            <person name="Alsmark U.C.M."/>
            <person name="Besteiro S."/>
            <person name="Sicheritz-Ponten T."/>
            <person name="Noel C.J."/>
            <person name="Dacks J.B."/>
            <person name="Foster P.G."/>
            <person name="Simillion C."/>
            <person name="Van de Peer Y."/>
            <person name="Miranda-Saavedra D."/>
            <person name="Barton G.J."/>
            <person name="Westrop G.D."/>
            <person name="Mueller S."/>
            <person name="Dessi D."/>
            <person name="Fiori P.L."/>
            <person name="Ren Q."/>
            <person name="Paulsen I."/>
            <person name="Zhang H."/>
            <person name="Bastida-Corcuera F.D."/>
            <person name="Simoes-Barbosa A."/>
            <person name="Brown M.T."/>
            <person name="Hayes R.D."/>
            <person name="Mukherjee M."/>
            <person name="Okumura C.Y."/>
            <person name="Schneider R."/>
            <person name="Smith A.J."/>
            <person name="Vanacova S."/>
            <person name="Villalvazo M."/>
            <person name="Haas B.J."/>
            <person name="Pertea M."/>
            <person name="Feldblyum T.V."/>
            <person name="Utterback T.R."/>
            <person name="Shu C.L."/>
            <person name="Osoegawa K."/>
            <person name="de Jong P.J."/>
            <person name="Hrdy I."/>
            <person name="Horvathova L."/>
            <person name="Zubacova Z."/>
            <person name="Dolezal P."/>
            <person name="Malik S.B."/>
            <person name="Logsdon J.M. Jr."/>
            <person name="Henze K."/>
            <person name="Gupta A."/>
            <person name="Wang C.C."/>
            <person name="Dunne R.L."/>
            <person name="Upcroft J.A."/>
            <person name="Upcroft P."/>
            <person name="White O."/>
            <person name="Salzberg S.L."/>
            <person name="Tang P."/>
            <person name="Chiu C.-H."/>
            <person name="Lee Y.-S."/>
            <person name="Embley T.M."/>
            <person name="Coombs G.H."/>
            <person name="Mottram J.C."/>
            <person name="Tachezy J."/>
            <person name="Fraser-Liggett C.M."/>
            <person name="Johnson P.J."/>
        </authorList>
    </citation>
    <scope>NUCLEOTIDE SEQUENCE [LARGE SCALE GENOMIC DNA]</scope>
    <source>
        <strain evidence="2">G3</strain>
    </source>
</reference>
<sequence>MALSISSKSGKSYTVWFNFVLFHQSDEEDVTEEEDKKEEETVEEISNEETIVDDDEEFGKWDDKQVY</sequence>
<evidence type="ECO:0000313" key="2">
    <source>
        <dbReference type="EMBL" id="EAY03148.1"/>
    </source>
</evidence>
<dbReference type="VEuPathDB" id="TrichDB:TVAGG3_0120320"/>
<proteinExistence type="predicted"/>
<keyword evidence="3" id="KW-1185">Reference proteome</keyword>
<dbReference type="RefSeq" id="XP_001315371.1">
    <property type="nucleotide sequence ID" value="XM_001315336.1"/>
</dbReference>
<organism evidence="2 3">
    <name type="scientific">Trichomonas vaginalis (strain ATCC PRA-98 / G3)</name>
    <dbReference type="NCBI Taxonomy" id="412133"/>
    <lineage>
        <taxon>Eukaryota</taxon>
        <taxon>Metamonada</taxon>
        <taxon>Parabasalia</taxon>
        <taxon>Trichomonadida</taxon>
        <taxon>Trichomonadidae</taxon>
        <taxon>Trichomonas</taxon>
    </lineage>
</organism>
<gene>
    <name evidence="2" type="ORF">TVAG_345220</name>
</gene>
<reference evidence="2" key="1">
    <citation type="submission" date="2006-10" db="EMBL/GenBank/DDBJ databases">
        <authorList>
            <person name="Amadeo P."/>
            <person name="Zhao Q."/>
            <person name="Wortman J."/>
            <person name="Fraser-Liggett C."/>
            <person name="Carlton J."/>
        </authorList>
    </citation>
    <scope>NUCLEOTIDE SEQUENCE</scope>
    <source>
        <strain evidence="2">G3</strain>
    </source>
</reference>
<protein>
    <submittedName>
        <fullName evidence="2">Uncharacterized protein</fullName>
    </submittedName>
</protein>
<name>A2EW00_TRIV3</name>
<evidence type="ECO:0000256" key="1">
    <source>
        <dbReference type="SAM" id="MobiDB-lite"/>
    </source>
</evidence>
<evidence type="ECO:0000313" key="3">
    <source>
        <dbReference type="Proteomes" id="UP000001542"/>
    </source>
</evidence>
<feature type="compositionally biased region" description="Acidic residues" evidence="1">
    <location>
        <begin position="27"/>
        <end position="57"/>
    </location>
</feature>
<dbReference type="EMBL" id="DS113513">
    <property type="protein sequence ID" value="EAY03148.1"/>
    <property type="molecule type" value="Genomic_DNA"/>
</dbReference>
<dbReference type="AlphaFoldDB" id="A2EW00"/>